<dbReference type="Proteomes" id="UP000836841">
    <property type="component" value="Chromosome 7"/>
</dbReference>
<evidence type="ECO:0000313" key="3">
    <source>
        <dbReference type="Proteomes" id="UP000836841"/>
    </source>
</evidence>
<reference evidence="2 3" key="1">
    <citation type="submission" date="2022-03" db="EMBL/GenBank/DDBJ databases">
        <authorList>
            <person name="Nunn A."/>
            <person name="Chopra R."/>
            <person name="Nunn A."/>
            <person name="Contreras Garrido A."/>
        </authorList>
    </citation>
    <scope>NUCLEOTIDE SEQUENCE [LARGE SCALE GENOMIC DNA]</scope>
</reference>
<accession>A0AAU9T2B3</accession>
<evidence type="ECO:0000313" key="2">
    <source>
        <dbReference type="EMBL" id="CAH2075791.1"/>
    </source>
</evidence>
<protein>
    <submittedName>
        <fullName evidence="2">Uncharacterized protein</fullName>
    </submittedName>
</protein>
<proteinExistence type="predicted"/>
<gene>
    <name evidence="2" type="ORF">TAV2_LOCUS25008</name>
</gene>
<evidence type="ECO:0000256" key="1">
    <source>
        <dbReference type="SAM" id="MobiDB-lite"/>
    </source>
</evidence>
<name>A0AAU9T2B3_THLAR</name>
<feature type="compositionally biased region" description="Basic and acidic residues" evidence="1">
    <location>
        <begin position="45"/>
        <end position="62"/>
    </location>
</feature>
<dbReference type="EMBL" id="OU466863">
    <property type="protein sequence ID" value="CAH2075791.1"/>
    <property type="molecule type" value="Genomic_DNA"/>
</dbReference>
<organism evidence="2 3">
    <name type="scientific">Thlaspi arvense</name>
    <name type="common">Field penny-cress</name>
    <dbReference type="NCBI Taxonomy" id="13288"/>
    <lineage>
        <taxon>Eukaryota</taxon>
        <taxon>Viridiplantae</taxon>
        <taxon>Streptophyta</taxon>
        <taxon>Embryophyta</taxon>
        <taxon>Tracheophyta</taxon>
        <taxon>Spermatophyta</taxon>
        <taxon>Magnoliopsida</taxon>
        <taxon>eudicotyledons</taxon>
        <taxon>Gunneridae</taxon>
        <taxon>Pentapetalae</taxon>
        <taxon>rosids</taxon>
        <taxon>malvids</taxon>
        <taxon>Brassicales</taxon>
        <taxon>Brassicaceae</taxon>
        <taxon>Thlaspideae</taxon>
        <taxon>Thlaspi</taxon>
    </lineage>
</organism>
<feature type="region of interest" description="Disordered" evidence="1">
    <location>
        <begin position="1"/>
        <end position="85"/>
    </location>
</feature>
<sequence>METTASSIEESKAESGEMMKLPTECPASVNPSQSPASGRLVYVRRRVEVDTTSSKDTKKPKDGLVSSSTPAPSPSPQGPTSHRFDWEDRYHHLQMLLNKLNESDQTDHLQSKPEPKVSLFLFFFLIDILCDSDPFTVSALVTFVR</sequence>
<dbReference type="PANTHER" id="PTHR34555:SF1">
    <property type="entry name" value="INTEGRAL MEMBRANE HEMOLYSIN-III-LIKE PROTEIN"/>
    <property type="match status" value="1"/>
</dbReference>
<dbReference type="AlphaFoldDB" id="A0AAU9T2B3"/>
<keyword evidence="3" id="KW-1185">Reference proteome</keyword>
<dbReference type="PANTHER" id="PTHR34555">
    <property type="entry name" value="INTEGRAL MEMBRANE HEMOLYSIN-III-LIKE PROTEIN"/>
    <property type="match status" value="1"/>
</dbReference>